<name>A0A0B6YMA1_9EUPU</name>
<protein>
    <submittedName>
        <fullName evidence="1">Uncharacterized protein</fullName>
    </submittedName>
</protein>
<reference evidence="1" key="1">
    <citation type="submission" date="2014-12" db="EMBL/GenBank/DDBJ databases">
        <title>Insight into the proteome of Arion vulgaris.</title>
        <authorList>
            <person name="Aradska J."/>
            <person name="Bulat T."/>
            <person name="Smidak R."/>
            <person name="Sarate P."/>
            <person name="Gangsoo J."/>
            <person name="Sialana F."/>
            <person name="Bilban M."/>
            <person name="Lubec G."/>
        </authorList>
    </citation>
    <scope>NUCLEOTIDE SEQUENCE</scope>
    <source>
        <tissue evidence="1">Skin</tissue>
    </source>
</reference>
<dbReference type="EMBL" id="HACG01010447">
    <property type="protein sequence ID" value="CEK57312.1"/>
    <property type="molecule type" value="Transcribed_RNA"/>
</dbReference>
<evidence type="ECO:0000313" key="1">
    <source>
        <dbReference type="EMBL" id="CEK57312.1"/>
    </source>
</evidence>
<gene>
    <name evidence="1" type="primary">ORF29841</name>
</gene>
<sequence>MIHVCINHGTPKQTRMSNTLLPTAFDTAISARPSFITKTLATTSGRLTPNATKVRLITLSGMLIVNPIMVIIQTMRNENIDSQTKDMKNVTQNHFRNLSSLQSGMEMYKRKVIGNEVTHKTRAQRPEGLCHTDSSGTVLWISVVDSVESTDPVLPVCACFGNTRVVSVGPS</sequence>
<organism evidence="1">
    <name type="scientific">Arion vulgaris</name>
    <dbReference type="NCBI Taxonomy" id="1028688"/>
    <lineage>
        <taxon>Eukaryota</taxon>
        <taxon>Metazoa</taxon>
        <taxon>Spiralia</taxon>
        <taxon>Lophotrochozoa</taxon>
        <taxon>Mollusca</taxon>
        <taxon>Gastropoda</taxon>
        <taxon>Heterobranchia</taxon>
        <taxon>Euthyneura</taxon>
        <taxon>Panpulmonata</taxon>
        <taxon>Eupulmonata</taxon>
        <taxon>Stylommatophora</taxon>
        <taxon>Helicina</taxon>
        <taxon>Arionoidea</taxon>
        <taxon>Arionidae</taxon>
        <taxon>Arion</taxon>
    </lineage>
</organism>
<dbReference type="AlphaFoldDB" id="A0A0B6YMA1"/>
<proteinExistence type="predicted"/>
<accession>A0A0B6YMA1</accession>